<comment type="caution">
    <text evidence="1">The sequence shown here is derived from an EMBL/GenBank/DDBJ whole genome shotgun (WGS) entry which is preliminary data.</text>
</comment>
<dbReference type="EMBL" id="CAUEEQ010032365">
    <property type="protein sequence ID" value="CAJ0950862.1"/>
    <property type="molecule type" value="Genomic_DNA"/>
</dbReference>
<accession>A0ABN9M0T0</accession>
<keyword evidence="2" id="KW-1185">Reference proteome</keyword>
<dbReference type="Proteomes" id="UP001176940">
    <property type="component" value="Unassembled WGS sequence"/>
</dbReference>
<evidence type="ECO:0000313" key="1">
    <source>
        <dbReference type="EMBL" id="CAJ0950862.1"/>
    </source>
</evidence>
<proteinExistence type="predicted"/>
<sequence>AGSPQCPTSAAGAGSPQCPPLLQVPAPLGAHLCCMCRFRSVSTFAAVAGSAQCRPLL</sequence>
<reference evidence="1" key="1">
    <citation type="submission" date="2023-07" db="EMBL/GenBank/DDBJ databases">
        <authorList>
            <person name="Stuckert A."/>
        </authorList>
    </citation>
    <scope>NUCLEOTIDE SEQUENCE</scope>
</reference>
<protein>
    <submittedName>
        <fullName evidence="1">Uncharacterized protein</fullName>
    </submittedName>
</protein>
<feature type="non-terminal residue" evidence="1">
    <location>
        <position position="1"/>
    </location>
</feature>
<organism evidence="1 2">
    <name type="scientific">Ranitomeya imitator</name>
    <name type="common">mimic poison frog</name>
    <dbReference type="NCBI Taxonomy" id="111125"/>
    <lineage>
        <taxon>Eukaryota</taxon>
        <taxon>Metazoa</taxon>
        <taxon>Chordata</taxon>
        <taxon>Craniata</taxon>
        <taxon>Vertebrata</taxon>
        <taxon>Euteleostomi</taxon>
        <taxon>Amphibia</taxon>
        <taxon>Batrachia</taxon>
        <taxon>Anura</taxon>
        <taxon>Neobatrachia</taxon>
        <taxon>Hyloidea</taxon>
        <taxon>Dendrobatidae</taxon>
        <taxon>Dendrobatinae</taxon>
        <taxon>Ranitomeya</taxon>
    </lineage>
</organism>
<name>A0ABN9M0T0_9NEOB</name>
<evidence type="ECO:0000313" key="2">
    <source>
        <dbReference type="Proteomes" id="UP001176940"/>
    </source>
</evidence>
<gene>
    <name evidence="1" type="ORF">RIMI_LOCUS13203636</name>
</gene>